<keyword evidence="1" id="KW-0175">Coiled coil</keyword>
<keyword evidence="4" id="KW-1185">Reference proteome</keyword>
<reference evidence="3 4" key="1">
    <citation type="submission" date="2018-11" db="EMBL/GenBank/DDBJ databases">
        <title>Genome sequence of Saitozyma podzolica DSM 27192.</title>
        <authorList>
            <person name="Aliyu H."/>
            <person name="Gorte O."/>
            <person name="Ochsenreither K."/>
        </authorList>
    </citation>
    <scope>NUCLEOTIDE SEQUENCE [LARGE SCALE GENOMIC DNA]</scope>
    <source>
        <strain evidence="3 4">DSM 27192</strain>
    </source>
</reference>
<evidence type="ECO:0000256" key="2">
    <source>
        <dbReference type="SAM" id="MobiDB-lite"/>
    </source>
</evidence>
<feature type="region of interest" description="Disordered" evidence="2">
    <location>
        <begin position="1"/>
        <end position="31"/>
    </location>
</feature>
<feature type="compositionally biased region" description="Acidic residues" evidence="2">
    <location>
        <begin position="497"/>
        <end position="510"/>
    </location>
</feature>
<feature type="compositionally biased region" description="Basic and acidic residues" evidence="2">
    <location>
        <begin position="390"/>
        <end position="399"/>
    </location>
</feature>
<evidence type="ECO:0000256" key="1">
    <source>
        <dbReference type="SAM" id="Coils"/>
    </source>
</evidence>
<evidence type="ECO:0000313" key="3">
    <source>
        <dbReference type="EMBL" id="RSH90167.1"/>
    </source>
</evidence>
<feature type="region of interest" description="Disordered" evidence="2">
    <location>
        <begin position="377"/>
        <end position="437"/>
    </location>
</feature>
<dbReference type="STRING" id="1890683.A0A427YGM8"/>
<comment type="caution">
    <text evidence="3">The sequence shown here is derived from an EMBL/GenBank/DDBJ whole genome shotgun (WGS) entry which is preliminary data.</text>
</comment>
<proteinExistence type="predicted"/>
<feature type="compositionally biased region" description="Acidic residues" evidence="2">
    <location>
        <begin position="471"/>
        <end position="480"/>
    </location>
</feature>
<feature type="region of interest" description="Disordered" evidence="2">
    <location>
        <begin position="455"/>
        <end position="510"/>
    </location>
</feature>
<evidence type="ECO:0000313" key="4">
    <source>
        <dbReference type="Proteomes" id="UP000279259"/>
    </source>
</evidence>
<sequence length="703" mass="71170">MSELEALAADEGSEVGLAKEEGPPAEADDALAEAEGASVVITDALALALVSAELDAGAEGAALLSTLDATSEAAAEAEAENGGTVRLAETLGAESAEEDGAAVGRDDTASDELGRMLMTEEAALVAALSAVDITLETTAEEGAMSEALVDGKSVINGESEVLEAAGADESESDALAALEEGKSVIKGASEEATADAADTADDAIEAEAEEESAIELTILEVAAALADAEAEAEAATLEIAELAEAEAEAEDEAGAEATARSTLLTTELEAVDSEPVTPVTPFGRLVLPAVPGKDVMLALAVKLAVAVPTKPEPETLLVPLPESAPVEKPELCEEGITLEALDAANEEAVTGEVTEMEDEGGFEEPEKVAEDTCEPVAPADVAEVNEPETAEGRDVKVDENPPEVDGTAEPVTPERTLVEAETNDPDKVPGSNPDDVAKEVMEANPDDVAKEVIEANPDDVPSELVETPENTPEDTPDDPIEIPLEAPDGSAERTPDEVPEAADGADPESDVGGDVTAELMMEVPEAVVLAPANEVAIDDEGRMDVAMDDMMEDVAPDGIADDVATDDGEASEGAEAAMELVAGMLVASTPVEVGTATVLDPANPDADTESEVEAATELAGGIEEATDVMLAVSSTTEVDAGTTEAALLEKEDGDWSPVVAAMPAEVVAAGAIEDAATLEGAAVDALASLSLEGAAIEALDSAV</sequence>
<accession>A0A427YGM8</accession>
<dbReference type="Proteomes" id="UP000279259">
    <property type="component" value="Unassembled WGS sequence"/>
</dbReference>
<dbReference type="OrthoDB" id="10528498at2759"/>
<organism evidence="3 4">
    <name type="scientific">Saitozyma podzolica</name>
    <dbReference type="NCBI Taxonomy" id="1890683"/>
    <lineage>
        <taxon>Eukaryota</taxon>
        <taxon>Fungi</taxon>
        <taxon>Dikarya</taxon>
        <taxon>Basidiomycota</taxon>
        <taxon>Agaricomycotina</taxon>
        <taxon>Tremellomycetes</taxon>
        <taxon>Tremellales</taxon>
        <taxon>Trimorphomycetaceae</taxon>
        <taxon>Saitozyma</taxon>
    </lineage>
</organism>
<protein>
    <submittedName>
        <fullName evidence="3">Uncharacterized protein</fullName>
    </submittedName>
</protein>
<gene>
    <name evidence="3" type="ORF">EHS25_001501</name>
</gene>
<name>A0A427YGM8_9TREE</name>
<dbReference type="EMBL" id="RSCD01000011">
    <property type="protein sequence ID" value="RSH90167.1"/>
    <property type="molecule type" value="Genomic_DNA"/>
</dbReference>
<dbReference type="AlphaFoldDB" id="A0A427YGM8"/>
<feature type="coiled-coil region" evidence="1">
    <location>
        <begin position="218"/>
        <end position="252"/>
    </location>
</feature>